<feature type="transmembrane region" description="Helical" evidence="1">
    <location>
        <begin position="35"/>
        <end position="60"/>
    </location>
</feature>
<dbReference type="EMBL" id="QOPE01000036">
    <property type="protein sequence ID" value="RCL39816.1"/>
    <property type="molecule type" value="Genomic_DNA"/>
</dbReference>
<proteinExistence type="predicted"/>
<reference evidence="2 3" key="1">
    <citation type="journal article" date="2018" name="Microbiome">
        <title>Fine metagenomic profile of the Mediterranean stratified and mixed water columns revealed by assembly and recruitment.</title>
        <authorList>
            <person name="Haro-Moreno J.M."/>
            <person name="Lopez-Perez M."/>
            <person name="De La Torre J.R."/>
            <person name="Picazo A."/>
            <person name="Camacho A."/>
            <person name="Rodriguez-Valera F."/>
        </authorList>
    </citation>
    <scope>NUCLEOTIDE SEQUENCE [LARGE SCALE GENOMIC DNA]</scope>
    <source>
        <strain evidence="2">MED-G82</strain>
    </source>
</reference>
<evidence type="ECO:0000313" key="2">
    <source>
        <dbReference type="EMBL" id="RCL39816.1"/>
    </source>
</evidence>
<keyword evidence="1" id="KW-0472">Membrane</keyword>
<evidence type="ECO:0000256" key="1">
    <source>
        <dbReference type="SAM" id="Phobius"/>
    </source>
</evidence>
<comment type="caution">
    <text evidence="2">The sequence shown here is derived from an EMBL/GenBank/DDBJ whole genome shotgun (WGS) entry which is preliminary data.</text>
</comment>
<name>A0A368BSX9_9GAMM</name>
<keyword evidence="1" id="KW-1133">Transmembrane helix</keyword>
<protein>
    <submittedName>
        <fullName evidence="2">Uncharacterized protein</fullName>
    </submittedName>
</protein>
<feature type="transmembrane region" description="Helical" evidence="1">
    <location>
        <begin position="12"/>
        <end position="29"/>
    </location>
</feature>
<gene>
    <name evidence="2" type="ORF">DBW96_04195</name>
</gene>
<sequence length="67" mass="7670">MQHVLESISNHIESWGMIFFGLIFLGSIFNEFSFLNLINISVFNINLSPYLLGLTIGIIAKLRGRWI</sequence>
<organism evidence="2 3">
    <name type="scientific">SAR86 cluster bacterium</name>
    <dbReference type="NCBI Taxonomy" id="2030880"/>
    <lineage>
        <taxon>Bacteria</taxon>
        <taxon>Pseudomonadati</taxon>
        <taxon>Pseudomonadota</taxon>
        <taxon>Gammaproteobacteria</taxon>
        <taxon>SAR86 cluster</taxon>
    </lineage>
</organism>
<dbReference type="Proteomes" id="UP000253307">
    <property type="component" value="Unassembled WGS sequence"/>
</dbReference>
<accession>A0A368BSX9</accession>
<dbReference type="AlphaFoldDB" id="A0A368BSX9"/>
<evidence type="ECO:0000313" key="3">
    <source>
        <dbReference type="Proteomes" id="UP000253307"/>
    </source>
</evidence>
<keyword evidence="1" id="KW-0812">Transmembrane</keyword>